<dbReference type="InterPro" id="IPR008271">
    <property type="entry name" value="Ser/Thr_kinase_AS"/>
</dbReference>
<dbReference type="FunFam" id="3.30.200.20:FF:000131">
    <property type="entry name" value="Dual specificity protein kinase TTK"/>
    <property type="match status" value="1"/>
</dbReference>
<accession>A0A9P6NRG4</accession>
<organism evidence="9 10">
    <name type="scientific">Cronartium quercuum f. sp. fusiforme G11</name>
    <dbReference type="NCBI Taxonomy" id="708437"/>
    <lineage>
        <taxon>Eukaryota</taxon>
        <taxon>Fungi</taxon>
        <taxon>Dikarya</taxon>
        <taxon>Basidiomycota</taxon>
        <taxon>Pucciniomycotina</taxon>
        <taxon>Pucciniomycetes</taxon>
        <taxon>Pucciniales</taxon>
        <taxon>Coleosporiaceae</taxon>
        <taxon>Cronartium</taxon>
    </lineage>
</organism>
<dbReference type="SUPFAM" id="SSF56112">
    <property type="entry name" value="Protein kinase-like (PK-like)"/>
    <property type="match status" value="1"/>
</dbReference>
<dbReference type="PROSITE" id="PS00107">
    <property type="entry name" value="PROTEIN_KINASE_ATP"/>
    <property type="match status" value="1"/>
</dbReference>
<evidence type="ECO:0000256" key="3">
    <source>
        <dbReference type="ARBA" id="ARBA00022741"/>
    </source>
</evidence>
<dbReference type="GO" id="GO:0004712">
    <property type="term" value="F:protein serine/threonine/tyrosine kinase activity"/>
    <property type="evidence" value="ECO:0007669"/>
    <property type="project" value="TreeGrafter"/>
</dbReference>
<sequence>MVDSTPSVQPIHQIIPSSELNKVDKLAITVNGIPYSRQSVIGKGGSSKVYRCALPNGSSKQVAIKVVTLKSNELESWHTFNNEIKLLESLKGHERIIRLEDSSNDNNRKRIFLVMELGEIDLSHLLSKQIGKPVSFRFIKHIWEQMLEAVHTVHEAGIIHTDLKPANFVLVQGMVKIIDFGIAKAVSNDTTNISRESQIGTANYMSPESLSLQAYGDEGERKVKMGRPTDVWALGCILYQMIYGFTPFSKLDATLKISTIRDSNHTIHYPEFVIPTLINSKGQTIHLNQYKIKVEQYSIETIKACLRFNKDHRPVIPDLLKDRFLLGDSDGISMNLNDSNKEEIISMNENTFHHLINKAWDWWSIKGQNSNETQKKKFINVSFFLFTFFKKKL</sequence>
<evidence type="ECO:0000256" key="7">
    <source>
        <dbReference type="RuleBase" id="RU000304"/>
    </source>
</evidence>
<evidence type="ECO:0000256" key="5">
    <source>
        <dbReference type="ARBA" id="ARBA00022840"/>
    </source>
</evidence>
<dbReference type="AlphaFoldDB" id="A0A9P6NRG4"/>
<keyword evidence="2" id="KW-0808">Transferase</keyword>
<dbReference type="GO" id="GO:0000776">
    <property type="term" value="C:kinetochore"/>
    <property type="evidence" value="ECO:0007669"/>
    <property type="project" value="TreeGrafter"/>
</dbReference>
<dbReference type="GO" id="GO:0034501">
    <property type="term" value="P:protein localization to kinetochore"/>
    <property type="evidence" value="ECO:0007669"/>
    <property type="project" value="TreeGrafter"/>
</dbReference>
<dbReference type="Gene3D" id="1.10.510.10">
    <property type="entry name" value="Transferase(Phosphotransferase) domain 1"/>
    <property type="match status" value="1"/>
</dbReference>
<dbReference type="GO" id="GO:0004674">
    <property type="term" value="F:protein serine/threonine kinase activity"/>
    <property type="evidence" value="ECO:0007669"/>
    <property type="project" value="UniProtKB-KW"/>
</dbReference>
<dbReference type="InterPro" id="IPR017441">
    <property type="entry name" value="Protein_kinase_ATP_BS"/>
</dbReference>
<dbReference type="GO" id="GO:0005524">
    <property type="term" value="F:ATP binding"/>
    <property type="evidence" value="ECO:0007669"/>
    <property type="project" value="UniProtKB-UniRule"/>
</dbReference>
<feature type="binding site" evidence="6">
    <location>
        <position position="65"/>
    </location>
    <ligand>
        <name>ATP</name>
        <dbReference type="ChEBI" id="CHEBI:30616"/>
    </ligand>
</feature>
<feature type="domain" description="Protein kinase" evidence="8">
    <location>
        <begin position="35"/>
        <end position="325"/>
    </location>
</feature>
<comment type="similarity">
    <text evidence="7">Belongs to the protein kinase superfamily.</text>
</comment>
<evidence type="ECO:0000256" key="4">
    <source>
        <dbReference type="ARBA" id="ARBA00022777"/>
    </source>
</evidence>
<evidence type="ECO:0000256" key="6">
    <source>
        <dbReference type="PROSITE-ProRule" id="PRU10141"/>
    </source>
</evidence>
<name>A0A9P6NRG4_9BASI</name>
<evidence type="ECO:0000313" key="10">
    <source>
        <dbReference type="Proteomes" id="UP000886653"/>
    </source>
</evidence>
<proteinExistence type="inferred from homology"/>
<keyword evidence="4" id="KW-0418">Kinase</keyword>
<dbReference type="Proteomes" id="UP000886653">
    <property type="component" value="Unassembled WGS sequence"/>
</dbReference>
<dbReference type="OrthoDB" id="20524at2759"/>
<dbReference type="PROSITE" id="PS50011">
    <property type="entry name" value="PROTEIN_KINASE_DOM"/>
    <property type="match status" value="1"/>
</dbReference>
<evidence type="ECO:0000256" key="2">
    <source>
        <dbReference type="ARBA" id="ARBA00022679"/>
    </source>
</evidence>
<dbReference type="FunFam" id="1.10.510.10:FF:000224">
    <property type="entry name" value="serine/threonine-protein kinase mph1 isoform X1"/>
    <property type="match status" value="1"/>
</dbReference>
<dbReference type="Pfam" id="PF00069">
    <property type="entry name" value="Pkinase"/>
    <property type="match status" value="1"/>
</dbReference>
<dbReference type="InterPro" id="IPR011009">
    <property type="entry name" value="Kinase-like_dom_sf"/>
</dbReference>
<protein>
    <recommendedName>
        <fullName evidence="8">Protein kinase domain-containing protein</fullName>
    </recommendedName>
</protein>
<dbReference type="GO" id="GO:0007094">
    <property type="term" value="P:mitotic spindle assembly checkpoint signaling"/>
    <property type="evidence" value="ECO:0007669"/>
    <property type="project" value="TreeGrafter"/>
</dbReference>
<dbReference type="PROSITE" id="PS00108">
    <property type="entry name" value="PROTEIN_KINASE_ST"/>
    <property type="match status" value="1"/>
</dbReference>
<dbReference type="PANTHER" id="PTHR22974:SF21">
    <property type="entry name" value="DUAL SPECIFICITY PROTEIN KINASE TTK"/>
    <property type="match status" value="1"/>
</dbReference>
<keyword evidence="5 6" id="KW-0067">ATP-binding</keyword>
<dbReference type="EMBL" id="MU167232">
    <property type="protein sequence ID" value="KAG0148908.1"/>
    <property type="molecule type" value="Genomic_DNA"/>
</dbReference>
<keyword evidence="3 6" id="KW-0547">Nucleotide-binding</keyword>
<dbReference type="Gene3D" id="3.30.200.20">
    <property type="entry name" value="Phosphorylase Kinase, domain 1"/>
    <property type="match status" value="1"/>
</dbReference>
<dbReference type="SMART" id="SM00220">
    <property type="entry name" value="S_TKc"/>
    <property type="match status" value="1"/>
</dbReference>
<evidence type="ECO:0000256" key="1">
    <source>
        <dbReference type="ARBA" id="ARBA00022527"/>
    </source>
</evidence>
<evidence type="ECO:0000259" key="8">
    <source>
        <dbReference type="PROSITE" id="PS50011"/>
    </source>
</evidence>
<comment type="caution">
    <text evidence="9">The sequence shown here is derived from an EMBL/GenBank/DDBJ whole genome shotgun (WGS) entry which is preliminary data.</text>
</comment>
<dbReference type="GO" id="GO:0007059">
    <property type="term" value="P:chromosome segregation"/>
    <property type="evidence" value="ECO:0007669"/>
    <property type="project" value="TreeGrafter"/>
</dbReference>
<keyword evidence="1 7" id="KW-0723">Serine/threonine-protein kinase</keyword>
<dbReference type="GO" id="GO:0033316">
    <property type="term" value="P:meiotic spindle assembly checkpoint signaling"/>
    <property type="evidence" value="ECO:0007669"/>
    <property type="project" value="TreeGrafter"/>
</dbReference>
<dbReference type="PANTHER" id="PTHR22974">
    <property type="entry name" value="MIXED LINEAGE PROTEIN KINASE"/>
    <property type="match status" value="1"/>
</dbReference>
<dbReference type="GO" id="GO:0005634">
    <property type="term" value="C:nucleus"/>
    <property type="evidence" value="ECO:0007669"/>
    <property type="project" value="TreeGrafter"/>
</dbReference>
<dbReference type="InterPro" id="IPR000719">
    <property type="entry name" value="Prot_kinase_dom"/>
</dbReference>
<evidence type="ECO:0000313" key="9">
    <source>
        <dbReference type="EMBL" id="KAG0148908.1"/>
    </source>
</evidence>
<gene>
    <name evidence="9" type="ORF">CROQUDRAFT_40672</name>
</gene>
<reference evidence="9" key="1">
    <citation type="submission" date="2013-11" db="EMBL/GenBank/DDBJ databases">
        <title>Genome sequence of the fusiform rust pathogen reveals effectors for host alternation and coevolution with pine.</title>
        <authorList>
            <consortium name="DOE Joint Genome Institute"/>
            <person name="Smith K."/>
            <person name="Pendleton A."/>
            <person name="Kubisiak T."/>
            <person name="Anderson C."/>
            <person name="Salamov A."/>
            <person name="Aerts A."/>
            <person name="Riley R."/>
            <person name="Clum A."/>
            <person name="Lindquist E."/>
            <person name="Ence D."/>
            <person name="Campbell M."/>
            <person name="Kronenberg Z."/>
            <person name="Feau N."/>
            <person name="Dhillon B."/>
            <person name="Hamelin R."/>
            <person name="Burleigh J."/>
            <person name="Smith J."/>
            <person name="Yandell M."/>
            <person name="Nelson C."/>
            <person name="Grigoriev I."/>
            <person name="Davis J."/>
        </authorList>
    </citation>
    <scope>NUCLEOTIDE SEQUENCE</scope>
    <source>
        <strain evidence="9">G11</strain>
    </source>
</reference>
<keyword evidence="10" id="KW-1185">Reference proteome</keyword>